<feature type="domain" description="Creatinase N-terminal" evidence="5">
    <location>
        <begin position="4"/>
        <end position="132"/>
    </location>
</feature>
<dbReference type="InterPro" id="IPR000587">
    <property type="entry name" value="Creatinase_N"/>
</dbReference>
<dbReference type="SUPFAM" id="SSF53092">
    <property type="entry name" value="Creatinase/prolidase N-terminal domain"/>
    <property type="match status" value="1"/>
</dbReference>
<dbReference type="CDD" id="cd01092">
    <property type="entry name" value="APP-like"/>
    <property type="match status" value="1"/>
</dbReference>
<keyword evidence="7" id="KW-1185">Reference proteome</keyword>
<dbReference type="Pfam" id="PF00557">
    <property type="entry name" value="Peptidase_M24"/>
    <property type="match status" value="1"/>
</dbReference>
<dbReference type="InterPro" id="IPR000994">
    <property type="entry name" value="Pept_M24"/>
</dbReference>
<dbReference type="InterPro" id="IPR036005">
    <property type="entry name" value="Creatinase/aminopeptidase-like"/>
</dbReference>
<dbReference type="PANTHER" id="PTHR46112:SF10">
    <property type="entry name" value="DIPEPTIDASE YKVY-RELATED"/>
    <property type="match status" value="1"/>
</dbReference>
<dbReference type="AlphaFoldDB" id="A0A0R1ZNB0"/>
<dbReference type="STRING" id="1423820.FC64_GL000128"/>
<protein>
    <submittedName>
        <fullName evidence="6">Xaa-Pro dipeptidase</fullName>
    </submittedName>
</protein>
<dbReference type="InterPro" id="IPR029149">
    <property type="entry name" value="Creatin/AminoP/Spt16_N"/>
</dbReference>
<comment type="cofactor">
    <cofactor evidence="1">
        <name>Mn(2+)</name>
        <dbReference type="ChEBI" id="CHEBI:29035"/>
    </cofactor>
</comment>
<evidence type="ECO:0000313" key="6">
    <source>
        <dbReference type="EMBL" id="KRM52985.1"/>
    </source>
</evidence>
<comment type="similarity">
    <text evidence="2">Belongs to the peptidase M24B family.</text>
</comment>
<evidence type="ECO:0000259" key="5">
    <source>
        <dbReference type="Pfam" id="PF01321"/>
    </source>
</evidence>
<sequence>MSHIDTVQQWLAQNNYDIAYISNYKTIAYFTGFESDPIERTLALFIFPDHEPFIFAPALEVGSIKETGWKYPVYGYLDHEDPYALIKSHIDKINPEPQKWAIEKENLTVERFEEIQKQYPNAQFEGDLTPLIQHEKLFKTPEEIEKLNQAGKWADFAFEVGFNALQIGRTEQDIVAEIEYALMKKGIMQMSFDTIVQSGANAADPHGAPKQMKLQPNKLCLFDLGVMYKSFASDASRTVAFGKIDDQQQEIYKVCLEAQLKAQAAAKPGVTAEELDHVARKVITDAGYGEYFIHRLGHGLGQSDHEFPSIMEGNKMELQPGMCFSIEPGIYIPGFAGVRIEDCVHITENGCEPFTHTSKELKVIPLN</sequence>
<evidence type="ECO:0000313" key="7">
    <source>
        <dbReference type="Proteomes" id="UP000051291"/>
    </source>
</evidence>
<evidence type="ECO:0000256" key="1">
    <source>
        <dbReference type="ARBA" id="ARBA00001936"/>
    </source>
</evidence>
<proteinExistence type="inferred from homology"/>
<evidence type="ECO:0000256" key="3">
    <source>
        <dbReference type="ARBA" id="ARBA00023211"/>
    </source>
</evidence>
<gene>
    <name evidence="6" type="ORF">FC64_GL000128</name>
</gene>
<keyword evidence="3" id="KW-0464">Manganese</keyword>
<evidence type="ECO:0000259" key="4">
    <source>
        <dbReference type="Pfam" id="PF00557"/>
    </source>
</evidence>
<dbReference type="PATRIC" id="fig|1423820.4.peg.131"/>
<dbReference type="Gene3D" id="3.90.230.10">
    <property type="entry name" value="Creatinase/methionine aminopeptidase superfamily"/>
    <property type="match status" value="1"/>
</dbReference>
<reference evidence="6 7" key="1">
    <citation type="journal article" date="2015" name="Genome Announc.">
        <title>Expanding the biotechnology potential of lactobacilli through comparative genomics of 213 strains and associated genera.</title>
        <authorList>
            <person name="Sun Z."/>
            <person name="Harris H.M."/>
            <person name="McCann A."/>
            <person name="Guo C."/>
            <person name="Argimon S."/>
            <person name="Zhang W."/>
            <person name="Yang X."/>
            <person name="Jeffery I.B."/>
            <person name="Cooney J.C."/>
            <person name="Kagawa T.F."/>
            <person name="Liu W."/>
            <person name="Song Y."/>
            <person name="Salvetti E."/>
            <person name="Wrobel A."/>
            <person name="Rasinkangas P."/>
            <person name="Parkhill J."/>
            <person name="Rea M.C."/>
            <person name="O'Sullivan O."/>
            <person name="Ritari J."/>
            <person name="Douillard F.P."/>
            <person name="Paul Ross R."/>
            <person name="Yang R."/>
            <person name="Briner A.E."/>
            <person name="Felis G.E."/>
            <person name="de Vos W.M."/>
            <person name="Barrangou R."/>
            <person name="Klaenhammer T.R."/>
            <person name="Caufield P.W."/>
            <person name="Cui Y."/>
            <person name="Zhang H."/>
            <person name="O'Toole P.W."/>
        </authorList>
    </citation>
    <scope>NUCLEOTIDE SEQUENCE [LARGE SCALE GENOMIC DNA]</scope>
    <source>
        <strain evidence="6 7">DSM 20653</strain>
    </source>
</reference>
<name>A0A0R1ZNB0_9LACO</name>
<organism evidence="6 7">
    <name type="scientific">Ligilactobacillus araffinosus DSM 20653</name>
    <dbReference type="NCBI Taxonomy" id="1423820"/>
    <lineage>
        <taxon>Bacteria</taxon>
        <taxon>Bacillati</taxon>
        <taxon>Bacillota</taxon>
        <taxon>Bacilli</taxon>
        <taxon>Lactobacillales</taxon>
        <taxon>Lactobacillaceae</taxon>
        <taxon>Ligilactobacillus</taxon>
    </lineage>
</organism>
<dbReference type="Proteomes" id="UP000051291">
    <property type="component" value="Unassembled WGS sequence"/>
</dbReference>
<dbReference type="EMBL" id="AYYZ01000011">
    <property type="protein sequence ID" value="KRM52985.1"/>
    <property type="molecule type" value="Genomic_DNA"/>
</dbReference>
<dbReference type="SUPFAM" id="SSF55920">
    <property type="entry name" value="Creatinase/aminopeptidase"/>
    <property type="match status" value="1"/>
</dbReference>
<dbReference type="InterPro" id="IPR050659">
    <property type="entry name" value="Peptidase_M24B"/>
</dbReference>
<dbReference type="Pfam" id="PF01321">
    <property type="entry name" value="Creatinase_N"/>
    <property type="match status" value="1"/>
</dbReference>
<comment type="caution">
    <text evidence="6">The sequence shown here is derived from an EMBL/GenBank/DDBJ whole genome shotgun (WGS) entry which is preliminary data.</text>
</comment>
<feature type="domain" description="Peptidase M24" evidence="4">
    <location>
        <begin position="145"/>
        <end position="348"/>
    </location>
</feature>
<dbReference type="Gene3D" id="3.40.350.10">
    <property type="entry name" value="Creatinase/prolidase N-terminal domain"/>
    <property type="match status" value="1"/>
</dbReference>
<dbReference type="PANTHER" id="PTHR46112">
    <property type="entry name" value="AMINOPEPTIDASE"/>
    <property type="match status" value="1"/>
</dbReference>
<dbReference type="RefSeq" id="WP_057906297.1">
    <property type="nucleotide sequence ID" value="NZ_AYYZ01000011.1"/>
</dbReference>
<evidence type="ECO:0000256" key="2">
    <source>
        <dbReference type="ARBA" id="ARBA00008766"/>
    </source>
</evidence>
<accession>A0A0R1ZNB0</accession>